<feature type="compositionally biased region" description="Low complexity" evidence="1">
    <location>
        <begin position="200"/>
        <end position="212"/>
    </location>
</feature>
<dbReference type="PROSITE" id="PS51257">
    <property type="entry name" value="PROKAR_LIPOPROTEIN"/>
    <property type="match status" value="1"/>
</dbReference>
<feature type="compositionally biased region" description="Low complexity" evidence="1">
    <location>
        <begin position="222"/>
        <end position="232"/>
    </location>
</feature>
<dbReference type="Proteomes" id="UP000051802">
    <property type="component" value="Unassembled WGS sequence"/>
</dbReference>
<comment type="caution">
    <text evidence="2">The sequence shown here is derived from an EMBL/GenBank/DDBJ whole genome shotgun (WGS) entry which is preliminary data.</text>
</comment>
<accession>A0A0R0AI91</accession>
<reference evidence="2 3" key="1">
    <citation type="submission" date="2015-10" db="EMBL/GenBank/DDBJ databases">
        <title>Genome sequencing and analysis of members of genus Stenotrophomonas.</title>
        <authorList>
            <person name="Patil P.P."/>
            <person name="Midha S."/>
            <person name="Patil P.B."/>
        </authorList>
    </citation>
    <scope>NUCLEOTIDE SEQUENCE [LARGE SCALE GENOMIC DNA]</scope>
    <source>
        <strain evidence="2 3">JCM 16536</strain>
    </source>
</reference>
<evidence type="ECO:0008006" key="4">
    <source>
        <dbReference type="Google" id="ProtNLM"/>
    </source>
</evidence>
<dbReference type="RefSeq" id="WP_057647373.1">
    <property type="nucleotide sequence ID" value="NZ_LLXU01000092.1"/>
</dbReference>
<evidence type="ECO:0000313" key="3">
    <source>
        <dbReference type="Proteomes" id="UP000051802"/>
    </source>
</evidence>
<organism evidence="2 3">
    <name type="scientific">Stenotrophomonas panacihumi</name>
    <dbReference type="NCBI Taxonomy" id="676599"/>
    <lineage>
        <taxon>Bacteria</taxon>
        <taxon>Pseudomonadati</taxon>
        <taxon>Pseudomonadota</taxon>
        <taxon>Gammaproteobacteria</taxon>
        <taxon>Lysobacterales</taxon>
        <taxon>Lysobacteraceae</taxon>
        <taxon>Stenotrophomonas</taxon>
    </lineage>
</organism>
<feature type="region of interest" description="Disordered" evidence="1">
    <location>
        <begin position="175"/>
        <end position="242"/>
    </location>
</feature>
<gene>
    <name evidence="2" type="ORF">ARC20_12140</name>
</gene>
<feature type="compositionally biased region" description="Pro residues" evidence="1">
    <location>
        <begin position="184"/>
        <end position="199"/>
    </location>
</feature>
<dbReference type="STRING" id="676599.ARC20_12140"/>
<dbReference type="AlphaFoldDB" id="A0A0R0AI91"/>
<dbReference type="Pfam" id="PF10001">
    <property type="entry name" value="DUF2242"/>
    <property type="match status" value="1"/>
</dbReference>
<sequence length="242" mass="25255">MIPSRRIAPVLACLGIVVSLAGCGRGKADHVLVRESFNSDNTYSRNFEVAPAAACEAARRALLSQGYIVARADAAAVEGSKNFQPTEESHEQLDLRISCVAQDDHAWVFVSAVQDRYALKKSATSASVGVGVLGSVSLPVGSSNDSMVRVASVTVQDADFYKRFFERLAMYLPKPSGKPSAQAAPPPPPPPAPPAPVAPAPEVAPEVTAPARLPAPPPVTEPAPSAASSQAQDTKPQDTPLP</sequence>
<proteinExistence type="predicted"/>
<dbReference type="InterPro" id="IPR018718">
    <property type="entry name" value="DUF2242"/>
</dbReference>
<dbReference type="OrthoDB" id="8588389at2"/>
<name>A0A0R0AI91_9GAMM</name>
<evidence type="ECO:0000313" key="2">
    <source>
        <dbReference type="EMBL" id="KRG40980.1"/>
    </source>
</evidence>
<protein>
    <recommendedName>
        <fullName evidence="4">DUF2242 domain-containing protein</fullName>
    </recommendedName>
</protein>
<keyword evidence="3" id="KW-1185">Reference proteome</keyword>
<evidence type="ECO:0000256" key="1">
    <source>
        <dbReference type="SAM" id="MobiDB-lite"/>
    </source>
</evidence>
<dbReference type="EMBL" id="LLXU01000092">
    <property type="protein sequence ID" value="KRG40980.1"/>
    <property type="molecule type" value="Genomic_DNA"/>
</dbReference>